<organism evidence="2 3">
    <name type="scientific">Nostoc flagelliforme FACHB-838</name>
    <dbReference type="NCBI Taxonomy" id="2692904"/>
    <lineage>
        <taxon>Bacteria</taxon>
        <taxon>Bacillati</taxon>
        <taxon>Cyanobacteriota</taxon>
        <taxon>Cyanophyceae</taxon>
        <taxon>Nostocales</taxon>
        <taxon>Nostocaceae</taxon>
        <taxon>Nostoc</taxon>
    </lineage>
</organism>
<dbReference type="Proteomes" id="UP000623440">
    <property type="component" value="Unassembled WGS sequence"/>
</dbReference>
<comment type="caution">
    <text evidence="2">The sequence shown here is derived from an EMBL/GenBank/DDBJ whole genome shotgun (WGS) entry which is preliminary data.</text>
</comment>
<evidence type="ECO:0000313" key="3">
    <source>
        <dbReference type="Proteomes" id="UP000623440"/>
    </source>
</evidence>
<accession>A0ABR8E5B8</accession>
<keyword evidence="3" id="KW-1185">Reference proteome</keyword>
<evidence type="ECO:0000313" key="2">
    <source>
        <dbReference type="EMBL" id="MBD2536947.1"/>
    </source>
</evidence>
<gene>
    <name evidence="2" type="ORF">H6G97_50165</name>
</gene>
<keyword evidence="1" id="KW-0812">Transmembrane</keyword>
<evidence type="ECO:0008006" key="4">
    <source>
        <dbReference type="Google" id="ProtNLM"/>
    </source>
</evidence>
<sequence>MNKNKRELLPLSLSNKIPKMLPGRVKRRLFLSRLIIEMSAVTFWGGEFFLRQNPITLADIANQKKLISYHLGKLVSM</sequence>
<protein>
    <recommendedName>
        <fullName evidence="4">Transposase</fullName>
    </recommendedName>
</protein>
<evidence type="ECO:0000256" key="1">
    <source>
        <dbReference type="SAM" id="Phobius"/>
    </source>
</evidence>
<feature type="transmembrane region" description="Helical" evidence="1">
    <location>
        <begin position="29"/>
        <end position="50"/>
    </location>
</feature>
<proteinExistence type="predicted"/>
<dbReference type="EMBL" id="JACJSI010000606">
    <property type="protein sequence ID" value="MBD2536947.1"/>
    <property type="molecule type" value="Genomic_DNA"/>
</dbReference>
<reference evidence="2 3" key="1">
    <citation type="journal article" date="2020" name="ISME J.">
        <title>Comparative genomics reveals insights into cyanobacterial evolution and habitat adaptation.</title>
        <authorList>
            <person name="Chen M.Y."/>
            <person name="Teng W.K."/>
            <person name="Zhao L."/>
            <person name="Hu C.X."/>
            <person name="Zhou Y.K."/>
            <person name="Han B.P."/>
            <person name="Song L.R."/>
            <person name="Shu W.S."/>
        </authorList>
    </citation>
    <scope>NUCLEOTIDE SEQUENCE [LARGE SCALE GENOMIC DNA]</scope>
    <source>
        <strain evidence="2 3">FACHB-838</strain>
    </source>
</reference>
<dbReference type="RefSeq" id="WP_190947583.1">
    <property type="nucleotide sequence ID" value="NZ_JACJSI010000606.1"/>
</dbReference>
<keyword evidence="1" id="KW-1133">Transmembrane helix</keyword>
<keyword evidence="1" id="KW-0472">Membrane</keyword>
<name>A0ABR8E5B8_9NOSO</name>